<keyword evidence="4" id="KW-1185">Reference proteome</keyword>
<keyword evidence="1" id="KW-0479">Metal-binding</keyword>
<reference evidence="3 4" key="1">
    <citation type="journal article" date="2016" name="Mol. Biol. Evol.">
        <title>Comparative Genomics of Early-Diverging Mushroom-Forming Fungi Provides Insights into the Origins of Lignocellulose Decay Capabilities.</title>
        <authorList>
            <person name="Nagy L.G."/>
            <person name="Riley R."/>
            <person name="Tritt A."/>
            <person name="Adam C."/>
            <person name="Daum C."/>
            <person name="Floudas D."/>
            <person name="Sun H."/>
            <person name="Yadav J.S."/>
            <person name="Pangilinan J."/>
            <person name="Larsson K.H."/>
            <person name="Matsuura K."/>
            <person name="Barry K."/>
            <person name="Labutti K."/>
            <person name="Kuo R."/>
            <person name="Ohm R.A."/>
            <person name="Bhattacharya S.S."/>
            <person name="Shirouzu T."/>
            <person name="Yoshinaga Y."/>
            <person name="Martin F.M."/>
            <person name="Grigoriev I.V."/>
            <person name="Hibbett D.S."/>
        </authorList>
    </citation>
    <scope>NUCLEOTIDE SEQUENCE [LARGE SCALE GENOMIC DNA]</scope>
    <source>
        <strain evidence="3 4">HHB12733</strain>
    </source>
</reference>
<dbReference type="Gene3D" id="2.60.120.330">
    <property type="entry name" value="B-lactam Antibiotic, Isopenicillin N Synthase, Chain"/>
    <property type="match status" value="1"/>
</dbReference>
<comment type="similarity">
    <text evidence="1">Belongs to the iron/ascorbate-dependent oxidoreductase family.</text>
</comment>
<dbReference type="Proteomes" id="UP000076842">
    <property type="component" value="Unassembled WGS sequence"/>
</dbReference>
<keyword evidence="1" id="KW-0560">Oxidoreductase</keyword>
<protein>
    <submittedName>
        <fullName evidence="3">Oxidoreductase</fullName>
    </submittedName>
</protein>
<feature type="domain" description="Fe2OG dioxygenase" evidence="2">
    <location>
        <begin position="195"/>
        <end position="303"/>
    </location>
</feature>
<keyword evidence="1" id="KW-0408">Iron</keyword>
<dbReference type="GO" id="GO:0046872">
    <property type="term" value="F:metal ion binding"/>
    <property type="evidence" value="ECO:0007669"/>
    <property type="project" value="UniProtKB-KW"/>
</dbReference>
<dbReference type="SUPFAM" id="SSF51197">
    <property type="entry name" value="Clavaminate synthase-like"/>
    <property type="match status" value="1"/>
</dbReference>
<dbReference type="Pfam" id="PF03171">
    <property type="entry name" value="2OG-FeII_Oxy"/>
    <property type="match status" value="1"/>
</dbReference>
<dbReference type="InterPro" id="IPR026992">
    <property type="entry name" value="DIOX_N"/>
</dbReference>
<evidence type="ECO:0000259" key="2">
    <source>
        <dbReference type="PROSITE" id="PS51471"/>
    </source>
</evidence>
<dbReference type="InterPro" id="IPR044861">
    <property type="entry name" value="IPNS-like_FE2OG_OXY"/>
</dbReference>
<sequence>MGDATGNAHTNGVDTNSKILPPFPDDIKTAPLVTLHLAKLLANDADEHAHLFEASKNLGFFYLDMRGCPEGETLLKGKDALFQTAEEFHELPLEEKLKCDYASRGTYAGYKGVGREVIDRKGTRDRNAIYNMPKDDILGINPDPYPVPALIESKHDLLEQYTKSNDVVLQTIFSSLNKSLQLPEGTLNNMHRLTEPSMCHVRFICAPPQPPADRGVTSLGEHTDFGSLTILFNRVGGLQVQLPGEAKEWVYVKPVEGCAIVNLGDAMVVFSKGLLRSNLHRVITPPGAQADITRYSLVYFCRPENAVIMKALKGGILDQISADTKDDVPGESSAEWMKRRHLGRKLEYFKGPETWDNARGTEGTRMAV</sequence>
<organism evidence="3 4">
    <name type="scientific">Calocera cornea HHB12733</name>
    <dbReference type="NCBI Taxonomy" id="1353952"/>
    <lineage>
        <taxon>Eukaryota</taxon>
        <taxon>Fungi</taxon>
        <taxon>Dikarya</taxon>
        <taxon>Basidiomycota</taxon>
        <taxon>Agaricomycotina</taxon>
        <taxon>Dacrymycetes</taxon>
        <taxon>Dacrymycetales</taxon>
        <taxon>Dacrymycetaceae</taxon>
        <taxon>Calocera</taxon>
    </lineage>
</organism>
<accession>A0A165HX36</accession>
<evidence type="ECO:0000256" key="1">
    <source>
        <dbReference type="RuleBase" id="RU003682"/>
    </source>
</evidence>
<dbReference type="STRING" id="1353952.A0A165HX36"/>
<dbReference type="InterPro" id="IPR050231">
    <property type="entry name" value="Iron_ascorbate_oxido_reductase"/>
</dbReference>
<evidence type="ECO:0000313" key="3">
    <source>
        <dbReference type="EMBL" id="KZT59858.1"/>
    </source>
</evidence>
<dbReference type="InParanoid" id="A0A165HX36"/>
<dbReference type="PROSITE" id="PS51471">
    <property type="entry name" value="FE2OG_OXY"/>
    <property type="match status" value="1"/>
</dbReference>
<dbReference type="InterPro" id="IPR005123">
    <property type="entry name" value="Oxoglu/Fe-dep_dioxygenase_dom"/>
</dbReference>
<proteinExistence type="inferred from homology"/>
<dbReference type="GO" id="GO:0016491">
    <property type="term" value="F:oxidoreductase activity"/>
    <property type="evidence" value="ECO:0007669"/>
    <property type="project" value="UniProtKB-KW"/>
</dbReference>
<gene>
    <name evidence="3" type="ORF">CALCODRAFT_481161</name>
</gene>
<dbReference type="OrthoDB" id="406156at2759"/>
<dbReference type="EMBL" id="KV423936">
    <property type="protein sequence ID" value="KZT59858.1"/>
    <property type="molecule type" value="Genomic_DNA"/>
</dbReference>
<dbReference type="Pfam" id="PF14226">
    <property type="entry name" value="DIOX_N"/>
    <property type="match status" value="1"/>
</dbReference>
<dbReference type="AlphaFoldDB" id="A0A165HX36"/>
<name>A0A165HX36_9BASI</name>
<dbReference type="PANTHER" id="PTHR47990">
    <property type="entry name" value="2-OXOGLUTARATE (2OG) AND FE(II)-DEPENDENT OXYGENASE SUPERFAMILY PROTEIN-RELATED"/>
    <property type="match status" value="1"/>
</dbReference>
<dbReference type="InterPro" id="IPR027443">
    <property type="entry name" value="IPNS-like_sf"/>
</dbReference>
<evidence type="ECO:0000313" key="4">
    <source>
        <dbReference type="Proteomes" id="UP000076842"/>
    </source>
</evidence>